<dbReference type="CDD" id="cd07535">
    <property type="entry name" value="HAD_VSP"/>
    <property type="match status" value="1"/>
</dbReference>
<dbReference type="Pfam" id="PF03767">
    <property type="entry name" value="Acid_phosphat_B"/>
    <property type="match status" value="3"/>
</dbReference>
<feature type="compositionally biased region" description="Low complexity" evidence="2">
    <location>
        <begin position="190"/>
        <end position="201"/>
    </location>
</feature>
<dbReference type="Gramene" id="OGLUM05G05810.1">
    <property type="protein sequence ID" value="OGLUM05G05810.1"/>
    <property type="gene ID" value="OGLUM05G05810"/>
</dbReference>
<dbReference type="PANTHER" id="PTHR31284">
    <property type="entry name" value="ACID PHOSPHATASE-LIKE PROTEIN"/>
    <property type="match status" value="1"/>
</dbReference>
<dbReference type="Gene3D" id="3.40.50.1000">
    <property type="entry name" value="HAD superfamily/HAD-like"/>
    <property type="match status" value="3"/>
</dbReference>
<protein>
    <recommendedName>
        <fullName evidence="5">Acid phosphatase</fullName>
    </recommendedName>
</protein>
<dbReference type="Proteomes" id="UP000026961">
    <property type="component" value="Chromosome 5"/>
</dbReference>
<feature type="region of interest" description="Disordered" evidence="2">
    <location>
        <begin position="159"/>
        <end position="222"/>
    </location>
</feature>
<feature type="region of interest" description="Disordered" evidence="2">
    <location>
        <begin position="243"/>
        <end position="281"/>
    </location>
</feature>
<feature type="compositionally biased region" description="Low complexity" evidence="2">
    <location>
        <begin position="243"/>
        <end position="253"/>
    </location>
</feature>
<dbReference type="PANTHER" id="PTHR31284:SF19">
    <property type="entry name" value="VEGETATIVE STORAGE PROTEIN 1-RELATED"/>
    <property type="match status" value="1"/>
</dbReference>
<proteinExistence type="predicted"/>
<reference evidence="3" key="1">
    <citation type="submission" date="2015-04" db="UniProtKB">
        <authorList>
            <consortium name="EnsemblPlants"/>
        </authorList>
    </citation>
    <scope>IDENTIFICATION</scope>
</reference>
<evidence type="ECO:0000313" key="3">
    <source>
        <dbReference type="EnsemblPlants" id="OGLUM05G05810.1"/>
    </source>
</evidence>
<evidence type="ECO:0000313" key="4">
    <source>
        <dbReference type="Proteomes" id="UP000026961"/>
    </source>
</evidence>
<feature type="region of interest" description="Disordered" evidence="2">
    <location>
        <begin position="120"/>
        <end position="139"/>
    </location>
</feature>
<dbReference type="STRING" id="40148.A0A0D9ZV55"/>
<keyword evidence="1" id="KW-0732">Signal</keyword>
<name>A0A0D9ZV55_9ORYZ</name>
<evidence type="ECO:0000256" key="1">
    <source>
        <dbReference type="ARBA" id="ARBA00022729"/>
    </source>
</evidence>
<organism evidence="3">
    <name type="scientific">Oryza glumipatula</name>
    <dbReference type="NCBI Taxonomy" id="40148"/>
    <lineage>
        <taxon>Eukaryota</taxon>
        <taxon>Viridiplantae</taxon>
        <taxon>Streptophyta</taxon>
        <taxon>Embryophyta</taxon>
        <taxon>Tracheophyta</taxon>
        <taxon>Spermatophyta</taxon>
        <taxon>Magnoliopsida</taxon>
        <taxon>Liliopsida</taxon>
        <taxon>Poales</taxon>
        <taxon>Poaceae</taxon>
        <taxon>BOP clade</taxon>
        <taxon>Oryzoideae</taxon>
        <taxon>Oryzeae</taxon>
        <taxon>Oryzinae</taxon>
        <taxon>Oryza</taxon>
    </lineage>
</organism>
<dbReference type="eggNOG" id="ENOG502QU6T">
    <property type="taxonomic scope" value="Eukaryota"/>
</dbReference>
<dbReference type="InterPro" id="IPR036412">
    <property type="entry name" value="HAD-like_sf"/>
</dbReference>
<dbReference type="SUPFAM" id="SSF56784">
    <property type="entry name" value="HAD-like"/>
    <property type="match status" value="2"/>
</dbReference>
<dbReference type="InterPro" id="IPR023214">
    <property type="entry name" value="HAD_sf"/>
</dbReference>
<feature type="region of interest" description="Disordered" evidence="2">
    <location>
        <begin position="1"/>
        <end position="34"/>
    </location>
</feature>
<dbReference type="HOGENOM" id="CLU_346612_0_0_1"/>
<reference evidence="3" key="2">
    <citation type="submission" date="2018-05" db="EMBL/GenBank/DDBJ databases">
        <title>OgluRS3 (Oryza glumaepatula Reference Sequence Version 3).</title>
        <authorList>
            <person name="Zhang J."/>
            <person name="Kudrna D."/>
            <person name="Lee S."/>
            <person name="Talag J."/>
            <person name="Welchert J."/>
            <person name="Wing R.A."/>
        </authorList>
    </citation>
    <scope>NUCLEOTIDE SEQUENCE [LARGE SCALE GENOMIC DNA]</scope>
</reference>
<keyword evidence="4" id="KW-1185">Reference proteome</keyword>
<dbReference type="InterPro" id="IPR005519">
    <property type="entry name" value="Acid_phosphat_B-like"/>
</dbReference>
<evidence type="ECO:0008006" key="5">
    <source>
        <dbReference type="Google" id="ProtNLM"/>
    </source>
</evidence>
<dbReference type="EnsemblPlants" id="OGLUM05G05810.1">
    <property type="protein sequence ID" value="OGLUM05G05810.1"/>
    <property type="gene ID" value="OGLUM05G05810"/>
</dbReference>
<sequence length="815" mass="88092">MHACTQLSSPAARKLKKGDGNNGDVEAAPSGHTVAQRWAPASAAASAADEGAAAAAAYCGSVRTALIGGAEYHRSAGRRCRRTARATSPAGYMTGDRYGRDSDVVINEGIAYAESLKLSGNGKESGCSKSTRPRSPPCPAKLGCGRRCWSSRRQSDDHFADGHVAGDRVGAPAEGAPAGHVDGALGSNLATTSPAAASSSPRAGLLPQPVPESPTATSSSQLRRSGSFLFGWERWTKGIPSEAATAAPASAAARNRSRCHTLRQREDGGGGAQHHRLEDVSDGSRLIRRRLHDRRPLLEHSSSAIRPRELPLVCVWGKLTSTAGNLGTKPMFLTDRTEDRRAVTTHKSPPAGLLLRAILLLGEATAPTGCPPDLNSIVQGIVRTAVEAHNIIGWKTFPADCAKYVADYITGDRYGRDSDVVINEAVAYAESLKLSGSGKEVWVFDVDETALSTVPYQAKHGYGVQPYVHANFLQYVAGGSAPALQGTLRLYQRLLQLGIKPVFLTDRTEDQIAITTHNLLSQGYSSWEKLLLQPIGLQTSTQAFKTSERKKLVDAGYVIVGNIGDQWSDILGSPEGCRTFKYPNPMYYGLLQLGEAIVPVGWTPELNCLFKTSEQKKLVIAGYVIVGNIGDQWSNILGGPEGCRIFKYPNPMYYAIAYAESLKLSGHGKEIWVFDIDESTLFTLPYQAKHGYGHTTNASFLQYVARVSALSLQGTLRLYHRLLQLGIKPVFLSGRTEDQIGVTTHNLLSQDYSSWEKLLLQPVGLQTSTQAFKIRKKLVDASYIIIGNIGDQWSDLGSPEGCRTFKYPNPMYYVA</sequence>
<accession>A0A0D9ZV55</accession>
<dbReference type="AlphaFoldDB" id="A0A0D9ZV55"/>
<evidence type="ECO:0000256" key="2">
    <source>
        <dbReference type="SAM" id="MobiDB-lite"/>
    </source>
</evidence>